<sequence length="98" mass="10260">MSWKVFLNQDPRFSSVYERVGGKPAWPTMAALFCGALVVVVPVVLALLAGLAVGLVVYAVASVIAGIGGWFAGLGGGSSKQPAMPGDELRENVRVMQR</sequence>
<proteinExistence type="predicted"/>
<accession>A0A7X0H958</accession>
<keyword evidence="1" id="KW-0472">Membrane</keyword>
<reference evidence="2 3" key="1">
    <citation type="submission" date="2020-08" db="EMBL/GenBank/DDBJ databases">
        <title>Genomic Encyclopedia of Type Strains, Phase IV (KMG-IV): sequencing the most valuable type-strain genomes for metagenomic binning, comparative biology and taxonomic classification.</title>
        <authorList>
            <person name="Goeker M."/>
        </authorList>
    </citation>
    <scope>NUCLEOTIDE SEQUENCE [LARGE SCALE GENOMIC DNA]</scope>
    <source>
        <strain evidence="2 3">DSM 103725</strain>
    </source>
</reference>
<dbReference type="RefSeq" id="WP_184677613.1">
    <property type="nucleotide sequence ID" value="NZ_JACHGY010000001.1"/>
</dbReference>
<dbReference type="AlphaFoldDB" id="A0A7X0H958"/>
<evidence type="ECO:0000256" key="1">
    <source>
        <dbReference type="SAM" id="Phobius"/>
    </source>
</evidence>
<keyword evidence="1" id="KW-1133">Transmembrane helix</keyword>
<organism evidence="2 3">
    <name type="scientific">Algisphaera agarilytica</name>
    <dbReference type="NCBI Taxonomy" id="1385975"/>
    <lineage>
        <taxon>Bacteria</taxon>
        <taxon>Pseudomonadati</taxon>
        <taxon>Planctomycetota</taxon>
        <taxon>Phycisphaerae</taxon>
        <taxon>Phycisphaerales</taxon>
        <taxon>Phycisphaeraceae</taxon>
        <taxon>Algisphaera</taxon>
    </lineage>
</organism>
<gene>
    <name evidence="2" type="ORF">HNQ40_001880</name>
</gene>
<protein>
    <submittedName>
        <fullName evidence="2">VIT1/CCC1 family predicted Fe2+/Mn2+ transporter</fullName>
    </submittedName>
</protein>
<evidence type="ECO:0000313" key="3">
    <source>
        <dbReference type="Proteomes" id="UP000541810"/>
    </source>
</evidence>
<keyword evidence="1" id="KW-0812">Transmembrane</keyword>
<name>A0A7X0H958_9BACT</name>
<comment type="caution">
    <text evidence="2">The sequence shown here is derived from an EMBL/GenBank/DDBJ whole genome shotgun (WGS) entry which is preliminary data.</text>
</comment>
<feature type="transmembrane region" description="Helical" evidence="1">
    <location>
        <begin position="55"/>
        <end position="74"/>
    </location>
</feature>
<dbReference type="EMBL" id="JACHGY010000001">
    <property type="protein sequence ID" value="MBB6430074.1"/>
    <property type="molecule type" value="Genomic_DNA"/>
</dbReference>
<dbReference type="Proteomes" id="UP000541810">
    <property type="component" value="Unassembled WGS sequence"/>
</dbReference>
<feature type="transmembrane region" description="Helical" evidence="1">
    <location>
        <begin position="29"/>
        <end position="49"/>
    </location>
</feature>
<evidence type="ECO:0000313" key="2">
    <source>
        <dbReference type="EMBL" id="MBB6430074.1"/>
    </source>
</evidence>
<keyword evidence="3" id="KW-1185">Reference proteome</keyword>